<feature type="domain" description="HTH deoR-type" evidence="3">
    <location>
        <begin position="1"/>
        <end position="49"/>
    </location>
</feature>
<dbReference type="PATRIC" id="fig|119224.3.peg.267"/>
<evidence type="ECO:0000313" key="4">
    <source>
        <dbReference type="EMBL" id="KPJ22798.1"/>
    </source>
</evidence>
<dbReference type="InterPro" id="IPR037171">
    <property type="entry name" value="NagB/RpiA_transferase-like"/>
</dbReference>
<keyword evidence="2" id="KW-0804">Transcription</keyword>
<sequence length="238" mass="26232">MLDKIKKEQYVTVEDLVSELVSSESTIRRDLDELESEAKLRRVHGGAELVSPLQEELSNREKSIKNSQSKQAIAQKASDLIFDDDVLFIDAGTTTEFLLPFLEHKEVTVVTNSIHHAARLVDMGISTIIIGGHVKQTTDASIGHVAVEQIQQLNFDKAFLGMNAIDDTYLTTPDMEEAIIKQTVIAHATVSYVLADATKIGKKSFVKVAPIDKVVIVTEATSSDMLAKIKEQTKVIDL</sequence>
<dbReference type="InterPro" id="IPR036390">
    <property type="entry name" value="WH_DNA-bd_sf"/>
</dbReference>
<comment type="caution">
    <text evidence="4">The sequence shown here is derived from an EMBL/GenBank/DDBJ whole genome shotgun (WGS) entry which is preliminary data.</text>
</comment>
<organism evidence="4 5">
    <name type="scientific">Streptococcus phocae</name>
    <dbReference type="NCBI Taxonomy" id="119224"/>
    <lineage>
        <taxon>Bacteria</taxon>
        <taxon>Bacillati</taxon>
        <taxon>Bacillota</taxon>
        <taxon>Bacilli</taxon>
        <taxon>Lactobacillales</taxon>
        <taxon>Streptococcaceae</taxon>
        <taxon>Streptococcus</taxon>
    </lineage>
</organism>
<dbReference type="PANTHER" id="PTHR30363:SF56">
    <property type="entry name" value="TRANSCRIPTIONAL REGULATOR, DEOR FAMILY"/>
    <property type="match status" value="1"/>
</dbReference>
<evidence type="ECO:0000313" key="5">
    <source>
        <dbReference type="Proteomes" id="UP000049578"/>
    </source>
</evidence>
<dbReference type="Gene3D" id="3.40.50.1360">
    <property type="match status" value="1"/>
</dbReference>
<dbReference type="RefSeq" id="WP_054278593.1">
    <property type="nucleotide sequence ID" value="NZ_LHQM01000010.1"/>
</dbReference>
<dbReference type="SUPFAM" id="SSF46785">
    <property type="entry name" value="Winged helix' DNA-binding domain"/>
    <property type="match status" value="1"/>
</dbReference>
<dbReference type="InterPro" id="IPR014036">
    <property type="entry name" value="DeoR-like_C"/>
</dbReference>
<dbReference type="InterPro" id="IPR001034">
    <property type="entry name" value="DeoR_HTH"/>
</dbReference>
<dbReference type="PRINTS" id="PR00037">
    <property type="entry name" value="HTHLACR"/>
</dbReference>
<dbReference type="STRING" id="119224.AKK44_03690"/>
<dbReference type="AlphaFoldDB" id="A0A0P6SMW8"/>
<evidence type="ECO:0000259" key="3">
    <source>
        <dbReference type="PROSITE" id="PS51000"/>
    </source>
</evidence>
<keyword evidence="5" id="KW-1185">Reference proteome</keyword>
<dbReference type="PANTHER" id="PTHR30363">
    <property type="entry name" value="HTH-TYPE TRANSCRIPTIONAL REGULATOR SRLR-RELATED"/>
    <property type="match status" value="1"/>
</dbReference>
<dbReference type="Pfam" id="PF00455">
    <property type="entry name" value="DeoRC"/>
    <property type="match status" value="1"/>
</dbReference>
<accession>A0A0P6SMW8</accession>
<name>A0A0P6SMW8_9STRE</name>
<dbReference type="EMBL" id="LHQM01000010">
    <property type="protein sequence ID" value="KPJ22798.1"/>
    <property type="molecule type" value="Genomic_DNA"/>
</dbReference>
<dbReference type="GO" id="GO:0003700">
    <property type="term" value="F:DNA-binding transcription factor activity"/>
    <property type="evidence" value="ECO:0007669"/>
    <property type="project" value="InterPro"/>
</dbReference>
<dbReference type="SMART" id="SM01134">
    <property type="entry name" value="DeoRC"/>
    <property type="match status" value="1"/>
</dbReference>
<dbReference type="Proteomes" id="UP000049578">
    <property type="component" value="Unassembled WGS sequence"/>
</dbReference>
<keyword evidence="1" id="KW-0805">Transcription regulation</keyword>
<evidence type="ECO:0000256" key="2">
    <source>
        <dbReference type="ARBA" id="ARBA00023163"/>
    </source>
</evidence>
<dbReference type="SMART" id="SM00420">
    <property type="entry name" value="HTH_DEOR"/>
    <property type="match status" value="1"/>
</dbReference>
<reference evidence="4 5" key="1">
    <citation type="submission" date="2015-08" db="EMBL/GenBank/DDBJ databases">
        <title>Genome sequence of Streptococcus phocae subsp. phocae ATCC 51973T isolated from liver specimen obtained from seal.</title>
        <authorList>
            <person name="Avendano-Herrera R."/>
        </authorList>
    </citation>
    <scope>NUCLEOTIDE SEQUENCE [LARGE SCALE GENOMIC DNA]</scope>
    <source>
        <strain evidence="4 5">ATCC 51973</strain>
    </source>
</reference>
<protein>
    <submittedName>
        <fullName evidence="4">DeoR faimly transcriptional regulator</fullName>
    </submittedName>
</protein>
<proteinExistence type="predicted"/>
<dbReference type="PROSITE" id="PS51000">
    <property type="entry name" value="HTH_DEOR_2"/>
    <property type="match status" value="1"/>
</dbReference>
<dbReference type="Pfam" id="PF08220">
    <property type="entry name" value="HTH_DeoR"/>
    <property type="match status" value="1"/>
</dbReference>
<gene>
    <name evidence="4" type="ORF">AKK44_03690</name>
</gene>
<evidence type="ECO:0000256" key="1">
    <source>
        <dbReference type="ARBA" id="ARBA00023015"/>
    </source>
</evidence>
<dbReference type="SUPFAM" id="SSF100950">
    <property type="entry name" value="NagB/RpiA/CoA transferase-like"/>
    <property type="match status" value="1"/>
</dbReference>
<dbReference type="InterPro" id="IPR050313">
    <property type="entry name" value="Carb_Metab_HTH_regulators"/>
</dbReference>